<evidence type="ECO:0000313" key="1">
    <source>
        <dbReference type="EMBL" id="QVT78085.1"/>
    </source>
</evidence>
<evidence type="ECO:0008006" key="3">
    <source>
        <dbReference type="Google" id="ProtNLM"/>
    </source>
</evidence>
<proteinExistence type="predicted"/>
<dbReference type="EMBL" id="CP075371">
    <property type="protein sequence ID" value="QVT78085.1"/>
    <property type="molecule type" value="Genomic_DNA"/>
</dbReference>
<reference evidence="1 2" key="1">
    <citation type="submission" date="2021-05" db="EMBL/GenBank/DDBJ databases">
        <title>Complete genome of Nocardioides aquaticus KCTC 9944T isolated from meromictic and hypersaline Ekho Lake, Antarctica.</title>
        <authorList>
            <person name="Hwang K."/>
            <person name="Kim K.M."/>
            <person name="Choe H."/>
        </authorList>
    </citation>
    <scope>NUCLEOTIDE SEQUENCE [LARGE SCALE GENOMIC DNA]</scope>
    <source>
        <strain evidence="1 2">KCTC 9944</strain>
    </source>
</reference>
<dbReference type="InterPro" id="IPR011989">
    <property type="entry name" value="ARM-like"/>
</dbReference>
<dbReference type="SUPFAM" id="SSF48371">
    <property type="entry name" value="ARM repeat"/>
    <property type="match status" value="1"/>
</dbReference>
<dbReference type="RefSeq" id="WP_214057717.1">
    <property type="nucleotide sequence ID" value="NZ_BAAAHS010000037.1"/>
</dbReference>
<gene>
    <name evidence="1" type="ORF">ENKNEFLB_00457</name>
</gene>
<evidence type="ECO:0000313" key="2">
    <source>
        <dbReference type="Proteomes" id="UP000679307"/>
    </source>
</evidence>
<name>A0ABX8EDZ4_9ACTN</name>
<organism evidence="1 2">
    <name type="scientific">Nocardioides aquaticus</name>
    <dbReference type="NCBI Taxonomy" id="160826"/>
    <lineage>
        <taxon>Bacteria</taxon>
        <taxon>Bacillati</taxon>
        <taxon>Actinomycetota</taxon>
        <taxon>Actinomycetes</taxon>
        <taxon>Propionibacteriales</taxon>
        <taxon>Nocardioidaceae</taxon>
        <taxon>Nocardioides</taxon>
    </lineage>
</organism>
<sequence>MSPDQQHLVFTLDRHDLADALGVGDVSSWAWDELAGARSAQDPATVEASLKLGDAFGYDHRWCDPLVDLLGQDWHTRHEDVAFMLGRVGCVDAVPALVGATRWVPDYLDYDESRQLAVKAIHSLGRIPGDEARVALEALLDHEDHALRPRVRRVLDRRTDAGGVGS</sequence>
<accession>A0ABX8EDZ4</accession>
<dbReference type="Gene3D" id="1.25.10.10">
    <property type="entry name" value="Leucine-rich Repeat Variant"/>
    <property type="match status" value="1"/>
</dbReference>
<keyword evidence="2" id="KW-1185">Reference proteome</keyword>
<protein>
    <recommendedName>
        <fullName evidence="3">HEAT repeat domain-containing protein</fullName>
    </recommendedName>
</protein>
<dbReference type="Proteomes" id="UP000679307">
    <property type="component" value="Chromosome"/>
</dbReference>
<dbReference type="InterPro" id="IPR016024">
    <property type="entry name" value="ARM-type_fold"/>
</dbReference>